<keyword evidence="2" id="KW-1185">Reference proteome</keyword>
<organism evidence="1 2">
    <name type="scientific">Aromia moschata</name>
    <dbReference type="NCBI Taxonomy" id="1265417"/>
    <lineage>
        <taxon>Eukaryota</taxon>
        <taxon>Metazoa</taxon>
        <taxon>Ecdysozoa</taxon>
        <taxon>Arthropoda</taxon>
        <taxon>Hexapoda</taxon>
        <taxon>Insecta</taxon>
        <taxon>Pterygota</taxon>
        <taxon>Neoptera</taxon>
        <taxon>Endopterygota</taxon>
        <taxon>Coleoptera</taxon>
        <taxon>Polyphaga</taxon>
        <taxon>Cucujiformia</taxon>
        <taxon>Chrysomeloidea</taxon>
        <taxon>Cerambycidae</taxon>
        <taxon>Cerambycinae</taxon>
        <taxon>Callichromatini</taxon>
        <taxon>Aromia</taxon>
    </lineage>
</organism>
<dbReference type="Proteomes" id="UP001162162">
    <property type="component" value="Unassembled WGS sequence"/>
</dbReference>
<evidence type="ECO:0000313" key="2">
    <source>
        <dbReference type="Proteomes" id="UP001162162"/>
    </source>
</evidence>
<reference evidence="1" key="1">
    <citation type="journal article" date="2023" name="Insect Mol. Biol.">
        <title>Genome sequencing provides insights into the evolution of gene families encoding plant cell wall-degrading enzymes in longhorned beetles.</title>
        <authorList>
            <person name="Shin N.R."/>
            <person name="Okamura Y."/>
            <person name="Kirsch R."/>
            <person name="Pauchet Y."/>
        </authorList>
    </citation>
    <scope>NUCLEOTIDE SEQUENCE</scope>
    <source>
        <strain evidence="1">AMC_N1</strain>
    </source>
</reference>
<comment type="caution">
    <text evidence="1">The sequence shown here is derived from an EMBL/GenBank/DDBJ whole genome shotgun (WGS) entry which is preliminary data.</text>
</comment>
<proteinExistence type="predicted"/>
<name>A0AAV8XXS1_9CUCU</name>
<dbReference type="AlphaFoldDB" id="A0AAV8XXS1"/>
<protein>
    <submittedName>
        <fullName evidence="1">Uncharacterized protein</fullName>
    </submittedName>
</protein>
<dbReference type="EMBL" id="JAPWTK010000273">
    <property type="protein sequence ID" value="KAJ8943910.1"/>
    <property type="molecule type" value="Genomic_DNA"/>
</dbReference>
<accession>A0AAV8XXS1</accession>
<sequence>MSKASPRKAAINAVAISSSDHLFILAAVSNCFLYVPHDVLPSLRTKRLHNIHAPITHKSTFFACFFDIVPQDRDLRKKKCLVKNKKDVSAKPKETYEELFEKKLSVALEWHSGGCFTGKGILMLANPRLLQQIDVAIAIFRTKIPSSPLDCFLLIAIKCYLNGTSLICDIIGSIFVFAQSLFAV</sequence>
<gene>
    <name evidence="1" type="ORF">NQ318_019518</name>
</gene>
<evidence type="ECO:0000313" key="1">
    <source>
        <dbReference type="EMBL" id="KAJ8943910.1"/>
    </source>
</evidence>